<dbReference type="STRING" id="1489064.WH96_17060"/>
<dbReference type="RefSeq" id="WP_047765427.1">
    <property type="nucleotide sequence ID" value="NZ_LAQL01000013.1"/>
</dbReference>
<keyword evidence="2" id="KW-1185">Reference proteome</keyword>
<evidence type="ECO:0008006" key="3">
    <source>
        <dbReference type="Google" id="ProtNLM"/>
    </source>
</evidence>
<name>A0A0H2MFN6_9PROT</name>
<evidence type="ECO:0000313" key="1">
    <source>
        <dbReference type="EMBL" id="KLN59577.1"/>
    </source>
</evidence>
<dbReference type="OrthoDB" id="9789133at2"/>
<organism evidence="1 2">
    <name type="scientific">Kiloniella spongiae</name>
    <dbReference type="NCBI Taxonomy" id="1489064"/>
    <lineage>
        <taxon>Bacteria</taxon>
        <taxon>Pseudomonadati</taxon>
        <taxon>Pseudomonadota</taxon>
        <taxon>Alphaproteobacteria</taxon>
        <taxon>Rhodospirillales</taxon>
        <taxon>Kiloniellaceae</taxon>
        <taxon>Kiloniella</taxon>
    </lineage>
</organism>
<dbReference type="AlphaFoldDB" id="A0A0H2MFN6"/>
<protein>
    <recommendedName>
        <fullName evidence="3">Zn-dependent hydrolase</fullName>
    </recommendedName>
</protein>
<accession>A0A0H2MFN6</accession>
<dbReference type="SUPFAM" id="SSF56281">
    <property type="entry name" value="Metallo-hydrolase/oxidoreductase"/>
    <property type="match status" value="1"/>
</dbReference>
<evidence type="ECO:0000313" key="2">
    <source>
        <dbReference type="Proteomes" id="UP000035444"/>
    </source>
</evidence>
<dbReference type="PANTHER" id="PTHR39189">
    <property type="entry name" value="UPF0173 METAL-DEPENDENT HYDROLASE YTKL"/>
    <property type="match status" value="1"/>
</dbReference>
<sequence>MTINTGLSSWRSKSNHNKMIELQKSEDTPGKGDVEISYFGGSAFRIRTPMGISLMIDPWRNLPTGTCDWFYHDFPMTEVDIGVSTHAHFDHDALHRLDASILLDRLIGSYEFGDLKITGIADKHAVDATYAPYDFHQLNHYFGGNNILPPNNARSWDNCMLLIEVEGLRILHWGDNRHNLPNDLWKKIGRVDILLLPVDDSQHVLGNPMVDQIIEKLAPKIVIPHHYFIWNIVQRQSTLFSADKWLETQVNVCKLEEPSNIYTLQNLPEKTHIHSFGENVAFDVTAWHKENGQAVKNVAS</sequence>
<dbReference type="InterPro" id="IPR036866">
    <property type="entry name" value="RibonucZ/Hydroxyglut_hydro"/>
</dbReference>
<proteinExistence type="predicted"/>
<comment type="caution">
    <text evidence="1">The sequence shown here is derived from an EMBL/GenBank/DDBJ whole genome shotgun (WGS) entry which is preliminary data.</text>
</comment>
<dbReference type="EMBL" id="LAQL01000013">
    <property type="protein sequence ID" value="KLN59577.1"/>
    <property type="molecule type" value="Genomic_DNA"/>
</dbReference>
<gene>
    <name evidence="1" type="ORF">WH96_17060</name>
</gene>
<dbReference type="Proteomes" id="UP000035444">
    <property type="component" value="Unassembled WGS sequence"/>
</dbReference>
<dbReference type="Gene3D" id="3.60.15.10">
    <property type="entry name" value="Ribonuclease Z/Hydroxyacylglutathione hydrolase-like"/>
    <property type="match status" value="1"/>
</dbReference>
<dbReference type="Pfam" id="PF13483">
    <property type="entry name" value="Lactamase_B_3"/>
    <property type="match status" value="1"/>
</dbReference>
<reference evidence="1 2" key="1">
    <citation type="submission" date="2015-03" db="EMBL/GenBank/DDBJ databases">
        <title>Genome Sequence of Kiloniella spongiae MEBiC09566, isolated from a marine sponge.</title>
        <authorList>
            <person name="Shao Z."/>
            <person name="Wang L."/>
            <person name="Li X."/>
        </authorList>
    </citation>
    <scope>NUCLEOTIDE SEQUENCE [LARGE SCALE GENOMIC DNA]</scope>
    <source>
        <strain evidence="1 2">MEBiC09566</strain>
    </source>
</reference>
<dbReference type="PANTHER" id="PTHR39189:SF1">
    <property type="entry name" value="UPF0173 METAL-DEPENDENT HYDROLASE YTKL"/>
    <property type="match status" value="1"/>
</dbReference>